<sequence length="281" mass="30355">MTADGVRRLDSPGVTTPMHCLLTPRDDGSRSIRPAPGFVETAMVGFVLALSGDRAAKGAVARARRWLFNHPADPTTSSLTHMVEHALWSLAVDDGEPIDLGAVPAQAPEEAQLVNLVHVLAMYGDRPVHGGLNLQELRHAFQEAYGGRGDEPRPDSGSPESLAVAVLLDVRLREDQPSWMLVEHLMSVQERDGSYAWNVVVTALALLALVTSARDSDAFRRCQEYLLATQRADGTWLNGPVDVLEPADVLEPEPTVRSFREDSVIPNVVCQAARAVGGVSS</sequence>
<evidence type="ECO:0000313" key="1">
    <source>
        <dbReference type="EMBL" id="KOG29099.1"/>
    </source>
</evidence>
<dbReference type="SUPFAM" id="SSF48239">
    <property type="entry name" value="Terpenoid cyclases/Protein prenyltransferases"/>
    <property type="match status" value="1"/>
</dbReference>
<proteinExistence type="predicted"/>
<gene>
    <name evidence="1" type="ORF">ADK34_13150</name>
</gene>
<dbReference type="AlphaFoldDB" id="A0A0L8KTM3"/>
<name>A0A0L8KTM3_STRVR</name>
<dbReference type="RefSeq" id="WP_033212569.1">
    <property type="nucleotide sequence ID" value="NZ_LGUP01000106.1"/>
</dbReference>
<dbReference type="EMBL" id="LGUP01000106">
    <property type="protein sequence ID" value="KOG29099.1"/>
    <property type="molecule type" value="Genomic_DNA"/>
</dbReference>
<comment type="caution">
    <text evidence="1">The sequence shown here is derived from an EMBL/GenBank/DDBJ whole genome shotgun (WGS) entry which is preliminary data.</text>
</comment>
<protein>
    <submittedName>
        <fullName evidence="1">Uncharacterized protein</fullName>
    </submittedName>
</protein>
<dbReference type="PATRIC" id="fig|1938.6.peg.2849"/>
<dbReference type="Proteomes" id="UP000037023">
    <property type="component" value="Unassembled WGS sequence"/>
</dbReference>
<evidence type="ECO:0000313" key="2">
    <source>
        <dbReference type="Proteomes" id="UP000037023"/>
    </source>
</evidence>
<dbReference type="Gene3D" id="1.50.10.20">
    <property type="match status" value="1"/>
</dbReference>
<dbReference type="InterPro" id="IPR008930">
    <property type="entry name" value="Terpenoid_cyclase/PrenylTrfase"/>
</dbReference>
<reference evidence="1 2" key="1">
    <citation type="submission" date="2015-06" db="EMBL/GenBank/DDBJ databases">
        <authorList>
            <person name="Hoefler B.C."/>
            <person name="Straight P.D."/>
        </authorList>
    </citation>
    <scope>NUCLEOTIDE SEQUENCE [LARGE SCALE GENOMIC DNA]</scope>
    <source>
        <strain evidence="1 2">NRRL 3427</strain>
    </source>
</reference>
<dbReference type="OrthoDB" id="9758578at2"/>
<accession>A0A0L8KTM3</accession>
<organism evidence="1 2">
    <name type="scientific">Streptomyces viridochromogenes</name>
    <dbReference type="NCBI Taxonomy" id="1938"/>
    <lineage>
        <taxon>Bacteria</taxon>
        <taxon>Bacillati</taxon>
        <taxon>Actinomycetota</taxon>
        <taxon>Actinomycetes</taxon>
        <taxon>Kitasatosporales</taxon>
        <taxon>Streptomycetaceae</taxon>
        <taxon>Streptomyces</taxon>
    </lineage>
</organism>